<dbReference type="AlphaFoldDB" id="B4QKN2"/>
<dbReference type="HOGENOM" id="CLU_2280345_0_0_1"/>
<evidence type="ECO:0000313" key="1">
    <source>
        <dbReference type="EMBL" id="EDX11447.1"/>
    </source>
</evidence>
<sequence length="102" mass="11402">MQIPAAYGHMKSGCSQIASGYYFPDLLASKLSLACACISWTRADGPPQSLDIWRFMCTMNGQSGNRNRRLRLQLKLKYQPTADQIDAVYRVPLHPETALPSI</sequence>
<proteinExistence type="predicted"/>
<dbReference type="Proteomes" id="UP000000304">
    <property type="component" value="Chromosome 3L"/>
</dbReference>
<name>B4QKN2_DROSI</name>
<protein>
    <submittedName>
        <fullName evidence="1">GD15000</fullName>
    </submittedName>
</protein>
<dbReference type="EMBL" id="CM000363">
    <property type="protein sequence ID" value="EDX11447.1"/>
    <property type="molecule type" value="Genomic_DNA"/>
</dbReference>
<reference evidence="1 2" key="1">
    <citation type="journal article" date="2007" name="Nature">
        <title>Evolution of genes and genomes on the Drosophila phylogeny.</title>
        <authorList>
            <consortium name="Drosophila 12 Genomes Consortium"/>
            <person name="Clark A.G."/>
            <person name="Eisen M.B."/>
            <person name="Smith D.R."/>
            <person name="Bergman C.M."/>
            <person name="Oliver B."/>
            <person name="Markow T.A."/>
            <person name="Kaufman T.C."/>
            <person name="Kellis M."/>
            <person name="Gelbart W."/>
            <person name="Iyer V.N."/>
            <person name="Pollard D.A."/>
            <person name="Sackton T.B."/>
            <person name="Larracuente A.M."/>
            <person name="Singh N.D."/>
            <person name="Abad J.P."/>
            <person name="Abt D.N."/>
            <person name="Adryan B."/>
            <person name="Aguade M."/>
            <person name="Akashi H."/>
            <person name="Anderson W.W."/>
            <person name="Aquadro C.F."/>
            <person name="Ardell D.H."/>
            <person name="Arguello R."/>
            <person name="Artieri C.G."/>
            <person name="Barbash D.A."/>
            <person name="Barker D."/>
            <person name="Barsanti P."/>
            <person name="Batterham P."/>
            <person name="Batzoglou S."/>
            <person name="Begun D."/>
            <person name="Bhutkar A."/>
            <person name="Blanco E."/>
            <person name="Bosak S.A."/>
            <person name="Bradley R.K."/>
            <person name="Brand A.D."/>
            <person name="Brent M.R."/>
            <person name="Brooks A.N."/>
            <person name="Brown R.H."/>
            <person name="Butlin R.K."/>
            <person name="Caggese C."/>
            <person name="Calvi B.R."/>
            <person name="Bernardo de Carvalho A."/>
            <person name="Caspi A."/>
            <person name="Castrezana S."/>
            <person name="Celniker S.E."/>
            <person name="Chang J.L."/>
            <person name="Chapple C."/>
            <person name="Chatterji S."/>
            <person name="Chinwalla A."/>
            <person name="Civetta A."/>
            <person name="Clifton S.W."/>
            <person name="Comeron J.M."/>
            <person name="Costello J.C."/>
            <person name="Coyne J.A."/>
            <person name="Daub J."/>
            <person name="David R.G."/>
            <person name="Delcher A.L."/>
            <person name="Delehaunty K."/>
            <person name="Do C.B."/>
            <person name="Ebling H."/>
            <person name="Edwards K."/>
            <person name="Eickbush T."/>
            <person name="Evans J.D."/>
            <person name="Filipski A."/>
            <person name="Findeiss S."/>
            <person name="Freyhult E."/>
            <person name="Fulton L."/>
            <person name="Fulton R."/>
            <person name="Garcia A.C."/>
            <person name="Gardiner A."/>
            <person name="Garfield D.A."/>
            <person name="Garvin B.E."/>
            <person name="Gibson G."/>
            <person name="Gilbert D."/>
            <person name="Gnerre S."/>
            <person name="Godfrey J."/>
            <person name="Good R."/>
            <person name="Gotea V."/>
            <person name="Gravely B."/>
            <person name="Greenberg A.J."/>
            <person name="Griffiths-Jones S."/>
            <person name="Gross S."/>
            <person name="Guigo R."/>
            <person name="Gustafson E.A."/>
            <person name="Haerty W."/>
            <person name="Hahn M.W."/>
            <person name="Halligan D.L."/>
            <person name="Halpern A.L."/>
            <person name="Halter G.M."/>
            <person name="Han M.V."/>
            <person name="Heger A."/>
            <person name="Hillier L."/>
            <person name="Hinrichs A.S."/>
            <person name="Holmes I."/>
            <person name="Hoskins R.A."/>
            <person name="Hubisz M.J."/>
            <person name="Hultmark D."/>
            <person name="Huntley M.A."/>
            <person name="Jaffe D.B."/>
            <person name="Jagadeeshan S."/>
            <person name="Jeck W.R."/>
            <person name="Johnson J."/>
            <person name="Jones C.D."/>
            <person name="Jordan W.C."/>
            <person name="Karpen G.H."/>
            <person name="Kataoka E."/>
            <person name="Keightley P.D."/>
            <person name="Kheradpour P."/>
            <person name="Kirkness E.F."/>
            <person name="Koerich L.B."/>
            <person name="Kristiansen K."/>
            <person name="Kudrna D."/>
            <person name="Kulathinal R.J."/>
            <person name="Kumar S."/>
            <person name="Kwok R."/>
            <person name="Lander E."/>
            <person name="Langley C.H."/>
            <person name="Lapoint R."/>
            <person name="Lazzaro B.P."/>
            <person name="Lee S.J."/>
            <person name="Levesque L."/>
            <person name="Li R."/>
            <person name="Lin C.F."/>
            <person name="Lin M.F."/>
            <person name="Lindblad-Toh K."/>
            <person name="Llopart A."/>
            <person name="Long M."/>
            <person name="Low L."/>
            <person name="Lozovsky E."/>
            <person name="Lu J."/>
            <person name="Luo M."/>
            <person name="Machado C.A."/>
            <person name="Makalowski W."/>
            <person name="Marzo M."/>
            <person name="Matsuda M."/>
            <person name="Matzkin L."/>
            <person name="McAllister B."/>
            <person name="McBride C.S."/>
            <person name="McKernan B."/>
            <person name="McKernan K."/>
            <person name="Mendez-Lago M."/>
            <person name="Minx P."/>
            <person name="Mollenhauer M.U."/>
            <person name="Montooth K."/>
            <person name="Mount S.M."/>
            <person name="Mu X."/>
            <person name="Myers E."/>
            <person name="Negre B."/>
            <person name="Newfeld S."/>
            <person name="Nielsen R."/>
            <person name="Noor M.A."/>
            <person name="O'Grady P."/>
            <person name="Pachter L."/>
            <person name="Papaceit M."/>
            <person name="Parisi M.J."/>
            <person name="Parisi M."/>
            <person name="Parts L."/>
            <person name="Pedersen J.S."/>
            <person name="Pesole G."/>
            <person name="Phillippy A.M."/>
            <person name="Ponting C.P."/>
            <person name="Pop M."/>
            <person name="Porcelli D."/>
            <person name="Powell J.R."/>
            <person name="Prohaska S."/>
            <person name="Pruitt K."/>
            <person name="Puig M."/>
            <person name="Quesneville H."/>
            <person name="Ram K.R."/>
            <person name="Rand D."/>
            <person name="Rasmussen M.D."/>
            <person name="Reed L.K."/>
            <person name="Reenan R."/>
            <person name="Reily A."/>
            <person name="Remington K.A."/>
            <person name="Rieger T.T."/>
            <person name="Ritchie M.G."/>
            <person name="Robin C."/>
            <person name="Rogers Y.H."/>
            <person name="Rohde C."/>
            <person name="Rozas J."/>
            <person name="Rubenfield M.J."/>
            <person name="Ruiz A."/>
            <person name="Russo S."/>
            <person name="Salzberg S.L."/>
            <person name="Sanchez-Gracia A."/>
            <person name="Saranga D.J."/>
            <person name="Sato H."/>
            <person name="Schaeffer S.W."/>
            <person name="Schatz M.C."/>
            <person name="Schlenke T."/>
            <person name="Schwartz R."/>
            <person name="Segarra C."/>
            <person name="Singh R.S."/>
            <person name="Sirot L."/>
            <person name="Sirota M."/>
            <person name="Sisneros N.B."/>
            <person name="Smith C.D."/>
            <person name="Smith T.F."/>
            <person name="Spieth J."/>
            <person name="Stage D.E."/>
            <person name="Stark A."/>
            <person name="Stephan W."/>
            <person name="Strausberg R.L."/>
            <person name="Strempel S."/>
            <person name="Sturgill D."/>
            <person name="Sutton G."/>
            <person name="Sutton G.G."/>
            <person name="Tao W."/>
            <person name="Teichmann S."/>
            <person name="Tobari Y.N."/>
            <person name="Tomimura Y."/>
            <person name="Tsolas J.M."/>
            <person name="Valente V.L."/>
            <person name="Venter E."/>
            <person name="Venter J.C."/>
            <person name="Vicario S."/>
            <person name="Vieira F.G."/>
            <person name="Vilella A.J."/>
            <person name="Villasante A."/>
            <person name="Walenz B."/>
            <person name="Wang J."/>
            <person name="Wasserman M."/>
            <person name="Watts T."/>
            <person name="Wilson D."/>
            <person name="Wilson R.K."/>
            <person name="Wing R.A."/>
            <person name="Wolfner M.F."/>
            <person name="Wong A."/>
            <person name="Wong G.K."/>
            <person name="Wu C.I."/>
            <person name="Wu G."/>
            <person name="Yamamoto D."/>
            <person name="Yang H.P."/>
            <person name="Yang S.P."/>
            <person name="Yorke J.A."/>
            <person name="Yoshida K."/>
            <person name="Zdobnov E."/>
            <person name="Zhang P."/>
            <person name="Zhang Y."/>
            <person name="Zimin A.V."/>
            <person name="Baldwin J."/>
            <person name="Abdouelleil A."/>
            <person name="Abdulkadir J."/>
            <person name="Abebe A."/>
            <person name="Abera B."/>
            <person name="Abreu J."/>
            <person name="Acer S.C."/>
            <person name="Aftuck L."/>
            <person name="Alexander A."/>
            <person name="An P."/>
            <person name="Anderson E."/>
            <person name="Anderson S."/>
            <person name="Arachi H."/>
            <person name="Azer M."/>
            <person name="Bachantsang P."/>
            <person name="Barry A."/>
            <person name="Bayul T."/>
            <person name="Berlin A."/>
            <person name="Bessette D."/>
            <person name="Bloom T."/>
            <person name="Blye J."/>
            <person name="Boguslavskiy L."/>
            <person name="Bonnet C."/>
            <person name="Boukhgalter B."/>
            <person name="Bourzgui I."/>
            <person name="Brown A."/>
            <person name="Cahill P."/>
            <person name="Channer S."/>
            <person name="Cheshatsang Y."/>
            <person name="Chuda L."/>
            <person name="Citroen M."/>
            <person name="Collymore A."/>
            <person name="Cooke P."/>
            <person name="Costello M."/>
            <person name="D'Aco K."/>
            <person name="Daza R."/>
            <person name="De Haan G."/>
            <person name="DeGray S."/>
            <person name="DeMaso C."/>
            <person name="Dhargay N."/>
            <person name="Dooley K."/>
            <person name="Dooley E."/>
            <person name="Doricent M."/>
            <person name="Dorje P."/>
            <person name="Dorjee K."/>
            <person name="Dupes A."/>
            <person name="Elong R."/>
            <person name="Falk J."/>
            <person name="Farina A."/>
            <person name="Faro S."/>
            <person name="Ferguson D."/>
            <person name="Fisher S."/>
            <person name="Foley C.D."/>
            <person name="Franke A."/>
            <person name="Friedrich D."/>
            <person name="Gadbois L."/>
            <person name="Gearin G."/>
            <person name="Gearin C.R."/>
            <person name="Giannoukos G."/>
            <person name="Goode T."/>
            <person name="Graham J."/>
            <person name="Grandbois E."/>
            <person name="Grewal S."/>
            <person name="Gyaltsen K."/>
            <person name="Hafez N."/>
            <person name="Hagos B."/>
            <person name="Hall J."/>
            <person name="Henson C."/>
            <person name="Hollinger A."/>
            <person name="Honan T."/>
            <person name="Huard M.D."/>
            <person name="Hughes L."/>
            <person name="Hurhula B."/>
            <person name="Husby M.E."/>
            <person name="Kamat A."/>
            <person name="Kanga B."/>
            <person name="Kashin S."/>
            <person name="Khazanovich D."/>
            <person name="Kisner P."/>
            <person name="Lance K."/>
            <person name="Lara M."/>
            <person name="Lee W."/>
            <person name="Lennon N."/>
            <person name="Letendre F."/>
            <person name="LeVine R."/>
            <person name="Lipovsky A."/>
            <person name="Liu X."/>
            <person name="Liu J."/>
            <person name="Liu S."/>
            <person name="Lokyitsang T."/>
            <person name="Lokyitsang Y."/>
            <person name="Lubonja R."/>
            <person name="Lui A."/>
            <person name="MacDonald P."/>
            <person name="Magnisalis V."/>
            <person name="Maru K."/>
            <person name="Matthews C."/>
            <person name="McCusker W."/>
            <person name="McDonough S."/>
            <person name="Mehta T."/>
            <person name="Meldrim J."/>
            <person name="Meneus L."/>
            <person name="Mihai O."/>
            <person name="Mihalev A."/>
            <person name="Mihova T."/>
            <person name="Mittelman R."/>
            <person name="Mlenga V."/>
            <person name="Montmayeur A."/>
            <person name="Mulrain L."/>
            <person name="Navidi A."/>
            <person name="Naylor J."/>
            <person name="Negash T."/>
            <person name="Nguyen T."/>
            <person name="Nguyen N."/>
            <person name="Nicol R."/>
            <person name="Norbu C."/>
            <person name="Norbu N."/>
            <person name="Novod N."/>
            <person name="O'Neill B."/>
            <person name="Osman S."/>
            <person name="Markiewicz E."/>
            <person name="Oyono O.L."/>
            <person name="Patti C."/>
            <person name="Phunkhang P."/>
            <person name="Pierre F."/>
            <person name="Priest M."/>
            <person name="Raghuraman S."/>
            <person name="Rege F."/>
            <person name="Reyes R."/>
            <person name="Rise C."/>
            <person name="Rogov P."/>
            <person name="Ross K."/>
            <person name="Ryan E."/>
            <person name="Settipalli S."/>
            <person name="Shea T."/>
            <person name="Sherpa N."/>
            <person name="Shi L."/>
            <person name="Shih D."/>
            <person name="Sparrow T."/>
            <person name="Spaulding J."/>
            <person name="Stalker J."/>
            <person name="Stange-Thomann N."/>
            <person name="Stavropoulos S."/>
            <person name="Stone C."/>
            <person name="Strader C."/>
            <person name="Tesfaye S."/>
            <person name="Thomson T."/>
            <person name="Thoulutsang Y."/>
            <person name="Thoulutsang D."/>
            <person name="Topham K."/>
            <person name="Topping I."/>
            <person name="Tsamla T."/>
            <person name="Vassiliev H."/>
            <person name="Vo A."/>
            <person name="Wangchuk T."/>
            <person name="Wangdi T."/>
            <person name="Weiand M."/>
            <person name="Wilkinson J."/>
            <person name="Wilson A."/>
            <person name="Yadav S."/>
            <person name="Young G."/>
            <person name="Yu Q."/>
            <person name="Zembek L."/>
            <person name="Zhong D."/>
            <person name="Zimmer A."/>
            <person name="Zwirko Z."/>
            <person name="Jaffe D.B."/>
            <person name="Alvarez P."/>
            <person name="Brockman W."/>
            <person name="Butler J."/>
            <person name="Chin C."/>
            <person name="Gnerre S."/>
            <person name="Grabherr M."/>
            <person name="Kleber M."/>
            <person name="Mauceli E."/>
            <person name="MacCallum I."/>
        </authorList>
    </citation>
    <scope>NUCLEOTIDE SEQUENCE [LARGE SCALE GENOMIC DNA]</scope>
    <source>
        <strain evidence="2">white501</strain>
    </source>
</reference>
<gene>
    <name evidence="1" type="primary">Dsim\GD15000</name>
    <name evidence="1" type="ORF">Dsim_GD15000</name>
</gene>
<accession>B4QKN2</accession>
<organism evidence="1 2">
    <name type="scientific">Drosophila simulans</name>
    <name type="common">Fruit fly</name>
    <dbReference type="NCBI Taxonomy" id="7240"/>
    <lineage>
        <taxon>Eukaryota</taxon>
        <taxon>Metazoa</taxon>
        <taxon>Ecdysozoa</taxon>
        <taxon>Arthropoda</taxon>
        <taxon>Hexapoda</taxon>
        <taxon>Insecta</taxon>
        <taxon>Pterygota</taxon>
        <taxon>Neoptera</taxon>
        <taxon>Endopterygota</taxon>
        <taxon>Diptera</taxon>
        <taxon>Brachycera</taxon>
        <taxon>Muscomorpha</taxon>
        <taxon>Ephydroidea</taxon>
        <taxon>Drosophilidae</taxon>
        <taxon>Drosophila</taxon>
        <taxon>Sophophora</taxon>
    </lineage>
</organism>
<keyword evidence="2" id="KW-1185">Reference proteome</keyword>
<evidence type="ECO:0000313" key="2">
    <source>
        <dbReference type="Proteomes" id="UP000000304"/>
    </source>
</evidence>